<organism evidence="2 3">
    <name type="scientific">Lactobacillus mulieris</name>
    <dbReference type="NCBI Taxonomy" id="2508708"/>
    <lineage>
        <taxon>Bacteria</taxon>
        <taxon>Bacillati</taxon>
        <taxon>Bacillota</taxon>
        <taxon>Bacilli</taxon>
        <taxon>Lactobacillales</taxon>
        <taxon>Lactobacillaceae</taxon>
        <taxon>Lactobacillus</taxon>
    </lineage>
</organism>
<dbReference type="RefSeq" id="WP_006585790.1">
    <property type="nucleotide sequence ID" value="NZ_CABMGH010000032.1"/>
</dbReference>
<name>A0AAP3GZ12_9LACO</name>
<evidence type="ECO:0000313" key="3">
    <source>
        <dbReference type="Proteomes" id="UP001213015"/>
    </source>
</evidence>
<dbReference type="PANTHER" id="PTHR47129:SF1">
    <property type="entry name" value="NMRA-LIKE DOMAIN-CONTAINING PROTEIN"/>
    <property type="match status" value="1"/>
</dbReference>
<dbReference type="InterPro" id="IPR036291">
    <property type="entry name" value="NAD(P)-bd_dom_sf"/>
</dbReference>
<proteinExistence type="predicted"/>
<dbReference type="InterPro" id="IPR016040">
    <property type="entry name" value="NAD(P)-bd_dom"/>
</dbReference>
<dbReference type="AlphaFoldDB" id="A0AAP3GZ12"/>
<dbReference type="Proteomes" id="UP001213015">
    <property type="component" value="Unassembled WGS sequence"/>
</dbReference>
<dbReference type="Gene3D" id="3.40.50.720">
    <property type="entry name" value="NAD(P)-binding Rossmann-like Domain"/>
    <property type="match status" value="1"/>
</dbReference>
<dbReference type="Gene3D" id="3.90.25.10">
    <property type="entry name" value="UDP-galactose 4-epimerase, domain 1"/>
    <property type="match status" value="1"/>
</dbReference>
<dbReference type="GeneID" id="97458436"/>
<comment type="caution">
    <text evidence="2">The sequence shown here is derived from an EMBL/GenBank/DDBJ whole genome shotgun (WGS) entry which is preliminary data.</text>
</comment>
<dbReference type="SUPFAM" id="SSF51735">
    <property type="entry name" value="NAD(P)-binding Rossmann-fold domains"/>
    <property type="match status" value="1"/>
</dbReference>
<evidence type="ECO:0000313" key="2">
    <source>
        <dbReference type="EMBL" id="MCZ3845491.1"/>
    </source>
</evidence>
<protein>
    <submittedName>
        <fullName evidence="2">NAD(P)H-binding protein</fullName>
    </submittedName>
</protein>
<gene>
    <name evidence="2" type="ORF">L2422_08315</name>
</gene>
<evidence type="ECO:0000259" key="1">
    <source>
        <dbReference type="Pfam" id="PF13460"/>
    </source>
</evidence>
<sequence>MKYAITAATGNFGQVAVKLLNKLVGEDNVIVVARNLEKAKKLFPNNEVRQGDYDDKDAMIKALTDVDKVLFISSQPGGKVDRATAQKNVVDALVKNNVKFVAYTSFPKAENSDNWLASDHKITEEAIKKAGLHHSFLRNNWYLENEMGFLQSGANKQAALYWAKGYAGWALEREYAEAAVNVLTAETSKEIYEFSGKRANYEDLGHALQAATGNNFEIKHVSQDEYVKYLENTGLKPEMATLFASFEQPIYDGALDEDTTDLADVLGHSSLSLEAAIKEILAR</sequence>
<dbReference type="Pfam" id="PF13460">
    <property type="entry name" value="NAD_binding_10"/>
    <property type="match status" value="1"/>
</dbReference>
<reference evidence="2" key="1">
    <citation type="submission" date="2022-01" db="EMBL/GenBank/DDBJ databases">
        <title>VMRC isolate genome collection.</title>
        <authorList>
            <person name="France M."/>
            <person name="Rutt L."/>
            <person name="Humphrys M."/>
            <person name="Ravel J."/>
        </authorList>
    </citation>
    <scope>NUCLEOTIDE SEQUENCE</scope>
    <source>
        <strain evidence="2">C0127B5</strain>
    </source>
</reference>
<feature type="domain" description="NAD(P)-binding" evidence="1">
    <location>
        <begin position="8"/>
        <end position="146"/>
    </location>
</feature>
<dbReference type="EMBL" id="JAKHLF010000021">
    <property type="protein sequence ID" value="MCZ3845491.1"/>
    <property type="molecule type" value="Genomic_DNA"/>
</dbReference>
<accession>A0AAP3GZ12</accession>
<dbReference type="PANTHER" id="PTHR47129">
    <property type="entry name" value="QUINONE OXIDOREDUCTASE 2"/>
    <property type="match status" value="1"/>
</dbReference>
<dbReference type="InterPro" id="IPR052718">
    <property type="entry name" value="NmrA-type_oxidoreductase"/>
</dbReference>